<evidence type="ECO:0000256" key="6">
    <source>
        <dbReference type="ARBA" id="ARBA00023077"/>
    </source>
</evidence>
<dbReference type="PANTHER" id="PTHR30069:SF29">
    <property type="entry name" value="HEMOGLOBIN AND HEMOGLOBIN-HAPTOGLOBIN-BINDING PROTEIN 1-RELATED"/>
    <property type="match status" value="1"/>
</dbReference>
<dbReference type="AlphaFoldDB" id="A0A1W2DSZ1"/>
<dbReference type="PROSITE" id="PS52016">
    <property type="entry name" value="TONB_DEPENDENT_REC_3"/>
    <property type="match status" value="1"/>
</dbReference>
<evidence type="ECO:0000313" key="16">
    <source>
        <dbReference type="EMBL" id="SMD00539.1"/>
    </source>
</evidence>
<evidence type="ECO:0000256" key="3">
    <source>
        <dbReference type="ARBA" id="ARBA00022452"/>
    </source>
</evidence>
<feature type="region of interest" description="Disordered" evidence="12">
    <location>
        <begin position="207"/>
        <end position="229"/>
    </location>
</feature>
<reference evidence="16 17" key="1">
    <citation type="submission" date="2017-04" db="EMBL/GenBank/DDBJ databases">
        <authorList>
            <person name="Afonso C.L."/>
            <person name="Miller P.J."/>
            <person name="Scott M.A."/>
            <person name="Spackman E."/>
            <person name="Goraichik I."/>
            <person name="Dimitrov K.M."/>
            <person name="Suarez D.L."/>
            <person name="Swayne D.E."/>
        </authorList>
    </citation>
    <scope>NUCLEOTIDE SEQUENCE [LARGE SCALE GENOMIC DNA]</scope>
    <source>
        <strain evidence="16 17">DSM 3385</strain>
    </source>
</reference>
<keyword evidence="2 10" id="KW-0813">Transport</keyword>
<evidence type="ECO:0000256" key="10">
    <source>
        <dbReference type="PROSITE-ProRule" id="PRU01360"/>
    </source>
</evidence>
<evidence type="ECO:0000313" key="17">
    <source>
        <dbReference type="Proteomes" id="UP000192418"/>
    </source>
</evidence>
<comment type="similarity">
    <text evidence="10 11">Belongs to the TonB-dependent receptor family.</text>
</comment>
<dbReference type="Gene3D" id="2.170.130.10">
    <property type="entry name" value="TonB-dependent receptor, plug domain"/>
    <property type="match status" value="1"/>
</dbReference>
<dbReference type="OrthoDB" id="5389752at2"/>
<evidence type="ECO:0000256" key="4">
    <source>
        <dbReference type="ARBA" id="ARBA00022692"/>
    </source>
</evidence>
<keyword evidence="5 13" id="KW-0732">Signal</keyword>
<keyword evidence="6 11" id="KW-0798">TonB box</keyword>
<keyword evidence="4 10" id="KW-0812">Transmembrane</keyword>
<dbReference type="CDD" id="cd01347">
    <property type="entry name" value="ligand_gated_channel"/>
    <property type="match status" value="1"/>
</dbReference>
<dbReference type="STRING" id="1121400.SAMN02746065_12033"/>
<evidence type="ECO:0000259" key="15">
    <source>
        <dbReference type="Pfam" id="PF07715"/>
    </source>
</evidence>
<dbReference type="SUPFAM" id="SSF56935">
    <property type="entry name" value="Porins"/>
    <property type="match status" value="1"/>
</dbReference>
<protein>
    <submittedName>
        <fullName evidence="16">Vitamin B12 transporter</fullName>
    </submittedName>
</protein>
<feature type="signal peptide" evidence="13">
    <location>
        <begin position="1"/>
        <end position="23"/>
    </location>
</feature>
<comment type="subcellular location">
    <subcellularLocation>
        <location evidence="1 10">Cell outer membrane</location>
        <topology evidence="1 10">Multi-pass membrane protein</topology>
    </subcellularLocation>
</comment>
<evidence type="ECO:0000256" key="5">
    <source>
        <dbReference type="ARBA" id="ARBA00022729"/>
    </source>
</evidence>
<dbReference type="InterPro" id="IPR012910">
    <property type="entry name" value="Plug_dom"/>
</dbReference>
<dbReference type="EMBL" id="FWXY01000020">
    <property type="protein sequence ID" value="SMD00539.1"/>
    <property type="molecule type" value="Genomic_DNA"/>
</dbReference>
<evidence type="ECO:0000256" key="2">
    <source>
        <dbReference type="ARBA" id="ARBA00022448"/>
    </source>
</evidence>
<dbReference type="Pfam" id="PF00593">
    <property type="entry name" value="TonB_dep_Rec_b-barrel"/>
    <property type="match status" value="1"/>
</dbReference>
<keyword evidence="3 10" id="KW-1134">Transmembrane beta strand</keyword>
<dbReference type="InterPro" id="IPR039426">
    <property type="entry name" value="TonB-dep_rcpt-like"/>
</dbReference>
<dbReference type="InterPro" id="IPR036942">
    <property type="entry name" value="Beta-barrel_TonB_sf"/>
</dbReference>
<evidence type="ECO:0000256" key="12">
    <source>
        <dbReference type="SAM" id="MobiDB-lite"/>
    </source>
</evidence>
<evidence type="ECO:0000256" key="8">
    <source>
        <dbReference type="ARBA" id="ARBA00023170"/>
    </source>
</evidence>
<keyword evidence="17" id="KW-1185">Reference proteome</keyword>
<name>A0A1W2DSZ1_9BACT</name>
<feature type="domain" description="TonB-dependent receptor plug" evidence="15">
    <location>
        <begin position="50"/>
        <end position="153"/>
    </location>
</feature>
<evidence type="ECO:0000256" key="11">
    <source>
        <dbReference type="RuleBase" id="RU003357"/>
    </source>
</evidence>
<dbReference type="Pfam" id="PF07715">
    <property type="entry name" value="Plug"/>
    <property type="match status" value="1"/>
</dbReference>
<evidence type="ECO:0000256" key="7">
    <source>
        <dbReference type="ARBA" id="ARBA00023136"/>
    </source>
</evidence>
<evidence type="ECO:0000256" key="1">
    <source>
        <dbReference type="ARBA" id="ARBA00004571"/>
    </source>
</evidence>
<dbReference type="Proteomes" id="UP000192418">
    <property type="component" value="Unassembled WGS sequence"/>
</dbReference>
<gene>
    <name evidence="16" type="ORF">SAMN02746065_12033</name>
</gene>
<evidence type="ECO:0000259" key="14">
    <source>
        <dbReference type="Pfam" id="PF00593"/>
    </source>
</evidence>
<sequence>MKKRLLYLTGIFLFLSISQSTLANETTADMGEMVVTATRTQISLDKIGGNSVTVITSEEIQAKQQNSVADLLRGIPGIDLVSNGGPGTATTVFTRGADSKNTLVLIDGIMLNDVSGANRGADLANINVDNIQQIEVIRGAMSVMYGSNATAGVINIITQKGKKAPSASVKFEAGSYGTWKAGANASGATEKINFALSASKTEIDGYSIANDDNSDIPRGDSTNEDDGYENTTLSGNVGIDITDNFNISALARYMDSDVDTDAYNWGGYSEDGDANTESNQTLAKINIHNKLFNNLLDSNLSWQMSRQDRDYFENGDMTSTYDGDTDTFSWQGDLDFDFHVLSIGASYLDESMKSESFGAWGSKFEKKSADTKSYWIQDQIIGMDDLVIIAGVRLDDHETFGDKTTWRLAPSYTIAQTGTTLKASYGTGFRAPSLYELYNPSYGNSDLDAEESNGWDVGVEQQFLNGTATVGLTYFAMDYDNRIDFDATTWTYTQADGETKTKGVEFFAGWEPLDTLAFMLNYTYTDTEDPDGESLVRRPENKVSLNTRYGFLEKGVLNLDVQWVDERKASPYANDKNGNAVGTLDSYTLVNLAASWTVNSHVQLFGRVDNLFDEFYEEAFSYAQAGVSAYAGIKLTY</sequence>
<accession>A0A1W2DSZ1</accession>
<dbReference type="GO" id="GO:0009279">
    <property type="term" value="C:cell outer membrane"/>
    <property type="evidence" value="ECO:0007669"/>
    <property type="project" value="UniProtKB-SubCell"/>
</dbReference>
<dbReference type="InterPro" id="IPR000531">
    <property type="entry name" value="Beta-barrel_TonB"/>
</dbReference>
<feature type="chain" id="PRO_5012664403" evidence="13">
    <location>
        <begin position="24"/>
        <end position="637"/>
    </location>
</feature>
<proteinExistence type="inferred from homology"/>
<keyword evidence="9 10" id="KW-0998">Cell outer membrane</keyword>
<feature type="domain" description="TonB-dependent receptor-like beta-barrel" evidence="14">
    <location>
        <begin position="221"/>
        <end position="611"/>
    </location>
</feature>
<evidence type="ECO:0000256" key="13">
    <source>
        <dbReference type="SAM" id="SignalP"/>
    </source>
</evidence>
<keyword evidence="8" id="KW-0675">Receptor</keyword>
<dbReference type="PANTHER" id="PTHR30069">
    <property type="entry name" value="TONB-DEPENDENT OUTER MEMBRANE RECEPTOR"/>
    <property type="match status" value="1"/>
</dbReference>
<evidence type="ECO:0000256" key="9">
    <source>
        <dbReference type="ARBA" id="ARBA00023237"/>
    </source>
</evidence>
<dbReference type="Gene3D" id="2.40.170.20">
    <property type="entry name" value="TonB-dependent receptor, beta-barrel domain"/>
    <property type="match status" value="1"/>
</dbReference>
<dbReference type="GO" id="GO:0015344">
    <property type="term" value="F:siderophore uptake transmembrane transporter activity"/>
    <property type="evidence" value="ECO:0007669"/>
    <property type="project" value="TreeGrafter"/>
</dbReference>
<keyword evidence="7 10" id="KW-0472">Membrane</keyword>
<dbReference type="InterPro" id="IPR037066">
    <property type="entry name" value="Plug_dom_sf"/>
</dbReference>
<dbReference type="GO" id="GO:0044718">
    <property type="term" value="P:siderophore transmembrane transport"/>
    <property type="evidence" value="ECO:0007669"/>
    <property type="project" value="TreeGrafter"/>
</dbReference>
<organism evidence="16 17">
    <name type="scientific">Desulfocicer vacuolatum DSM 3385</name>
    <dbReference type="NCBI Taxonomy" id="1121400"/>
    <lineage>
        <taxon>Bacteria</taxon>
        <taxon>Pseudomonadati</taxon>
        <taxon>Thermodesulfobacteriota</taxon>
        <taxon>Desulfobacteria</taxon>
        <taxon>Desulfobacterales</taxon>
        <taxon>Desulfobacteraceae</taxon>
        <taxon>Desulfocicer</taxon>
    </lineage>
</organism>